<name>A0A1E7LN25_9ACTN</name>
<reference evidence="1 2" key="1">
    <citation type="journal article" date="2016" name="Front. Microbiol.">
        <title>Comparative Genomics Analysis of Streptomyces Species Reveals Their Adaptation to the Marine Environment and Their Diversity at the Genomic Level.</title>
        <authorList>
            <person name="Tian X."/>
            <person name="Zhang Z."/>
            <person name="Yang T."/>
            <person name="Chen M."/>
            <person name="Li J."/>
            <person name="Chen F."/>
            <person name="Yang J."/>
            <person name="Li W."/>
            <person name="Zhang B."/>
            <person name="Zhang Z."/>
            <person name="Wu J."/>
            <person name="Zhang C."/>
            <person name="Long L."/>
            <person name="Xiao J."/>
        </authorList>
    </citation>
    <scope>NUCLEOTIDE SEQUENCE [LARGE SCALE GENOMIC DNA]</scope>
    <source>
        <strain evidence="1 2">SCSIO M10372</strain>
    </source>
</reference>
<organism evidence="1 2">
    <name type="scientific">Streptomyces nanshensis</name>
    <dbReference type="NCBI Taxonomy" id="518642"/>
    <lineage>
        <taxon>Bacteria</taxon>
        <taxon>Bacillati</taxon>
        <taxon>Actinomycetota</taxon>
        <taxon>Actinomycetes</taxon>
        <taxon>Kitasatosporales</taxon>
        <taxon>Streptomycetaceae</taxon>
        <taxon>Streptomyces</taxon>
    </lineage>
</organism>
<evidence type="ECO:0000313" key="1">
    <source>
        <dbReference type="EMBL" id="OEV17620.1"/>
    </source>
</evidence>
<sequence>MEAELTALAASGATAFVGLMATEAWNQVRGRVARFLARGEDGEDSEAVDAELEESRAALLAARRSGDEDGAADVTAEWRIRLRRALRDNPEAARELRELLDELAPHQPAAPTVTVNNSTNGGTYYSPVIQGHDISGLTFNGGGAVSSRPEPGAG</sequence>
<proteinExistence type="predicted"/>
<dbReference type="RefSeq" id="WP_053562423.1">
    <property type="nucleotide sequence ID" value="NZ_LJGZ01000097.1"/>
</dbReference>
<dbReference type="GeneID" id="97756521"/>
<evidence type="ECO:0000313" key="2">
    <source>
        <dbReference type="Proteomes" id="UP000175971"/>
    </source>
</evidence>
<dbReference type="AlphaFoldDB" id="A0A1E7LN25"/>
<dbReference type="Proteomes" id="UP000175971">
    <property type="component" value="Unassembled WGS sequence"/>
</dbReference>
<protein>
    <recommendedName>
        <fullName evidence="3">CchlP</fullName>
    </recommendedName>
</protein>
<gene>
    <name evidence="1" type="ORF">AN221_26595</name>
</gene>
<comment type="caution">
    <text evidence="1">The sequence shown here is derived from an EMBL/GenBank/DDBJ whole genome shotgun (WGS) entry which is preliminary data.</text>
</comment>
<dbReference type="EMBL" id="LJGZ01000097">
    <property type="protein sequence ID" value="OEV17620.1"/>
    <property type="molecule type" value="Genomic_DNA"/>
</dbReference>
<dbReference type="OrthoDB" id="3870696at2"/>
<keyword evidence="2" id="KW-1185">Reference proteome</keyword>
<evidence type="ECO:0008006" key="3">
    <source>
        <dbReference type="Google" id="ProtNLM"/>
    </source>
</evidence>
<dbReference type="PATRIC" id="fig|518642.7.peg.6692"/>
<accession>A0A1E7LN25</accession>